<name>A0A6L8VG07_9RHOB</name>
<dbReference type="Gene3D" id="3.40.190.10">
    <property type="entry name" value="Periplasmic binding protein-like II"/>
    <property type="match status" value="2"/>
</dbReference>
<comment type="caution">
    <text evidence="6">The sequence shown here is derived from an EMBL/GenBank/DDBJ whole genome shotgun (WGS) entry which is preliminary data.</text>
</comment>
<feature type="domain" description="HTH lysR-type" evidence="5">
    <location>
        <begin position="9"/>
        <end position="66"/>
    </location>
</feature>
<keyword evidence="3" id="KW-0238">DNA-binding</keyword>
<evidence type="ECO:0000259" key="5">
    <source>
        <dbReference type="PROSITE" id="PS50931"/>
    </source>
</evidence>
<dbReference type="PRINTS" id="PR00039">
    <property type="entry name" value="HTHLYSR"/>
</dbReference>
<dbReference type="Gene3D" id="1.10.10.10">
    <property type="entry name" value="Winged helix-like DNA-binding domain superfamily/Winged helix DNA-binding domain"/>
    <property type="match status" value="1"/>
</dbReference>
<dbReference type="SUPFAM" id="SSF53850">
    <property type="entry name" value="Periplasmic binding protein-like II"/>
    <property type="match status" value="1"/>
</dbReference>
<organism evidence="6 7">
    <name type="scientific">Frigidibacter albus</name>
    <dbReference type="NCBI Taxonomy" id="1465486"/>
    <lineage>
        <taxon>Bacteria</taxon>
        <taxon>Pseudomonadati</taxon>
        <taxon>Pseudomonadota</taxon>
        <taxon>Alphaproteobacteria</taxon>
        <taxon>Rhodobacterales</taxon>
        <taxon>Paracoccaceae</taxon>
        <taxon>Frigidibacter</taxon>
    </lineage>
</organism>
<dbReference type="InterPro" id="IPR036390">
    <property type="entry name" value="WH_DNA-bd_sf"/>
</dbReference>
<sequence>MHPLRTHIPSANALFTFEAAARRRSFTAAADELNVSQPAVSKMIRQFEASLGFKLFHRDTRPLELTAEGKRLFADVERSFDLLNSSILAMRQGERRDTVRVSFSASFLQLWLLPRLSDFTETHPGVDLAILESSHDDIDLYAEGIEVSARLGHGNWPDLNAQELVPEVIFPVAHPGFIAKTGGQIGDLGRARLLHFRERHRVRFGWRDWLSASGGLGGRVEEAVVFSDALGSLGAASLGHGVALGWSHLVLDQVLAGNLQQVGSRRLATGNSVWLVTSRRRSPSPAAEAFLRWVLRRMGQDCAAHPGIFLPQDNMNS</sequence>
<keyword evidence="2" id="KW-0805">Transcription regulation</keyword>
<proteinExistence type="inferred from homology"/>
<dbReference type="InterPro" id="IPR058163">
    <property type="entry name" value="LysR-type_TF_proteobact-type"/>
</dbReference>
<dbReference type="AlphaFoldDB" id="A0A6L8VG07"/>
<gene>
    <name evidence="6" type="ORF">GS660_08785</name>
</gene>
<dbReference type="GO" id="GO:0006351">
    <property type="term" value="P:DNA-templated transcription"/>
    <property type="evidence" value="ECO:0007669"/>
    <property type="project" value="TreeGrafter"/>
</dbReference>
<accession>A0A6L8VG07</accession>
<evidence type="ECO:0000256" key="4">
    <source>
        <dbReference type="ARBA" id="ARBA00023163"/>
    </source>
</evidence>
<protein>
    <submittedName>
        <fullName evidence="6">LysR family transcriptional regulator</fullName>
    </submittedName>
</protein>
<keyword evidence="7" id="KW-1185">Reference proteome</keyword>
<comment type="similarity">
    <text evidence="1">Belongs to the LysR transcriptional regulatory family.</text>
</comment>
<dbReference type="PANTHER" id="PTHR30537:SF74">
    <property type="entry name" value="HTH-TYPE TRANSCRIPTIONAL REGULATOR TRPI"/>
    <property type="match status" value="1"/>
</dbReference>
<dbReference type="GO" id="GO:0003700">
    <property type="term" value="F:DNA-binding transcription factor activity"/>
    <property type="evidence" value="ECO:0007669"/>
    <property type="project" value="InterPro"/>
</dbReference>
<dbReference type="SUPFAM" id="SSF46785">
    <property type="entry name" value="Winged helix' DNA-binding domain"/>
    <property type="match status" value="1"/>
</dbReference>
<evidence type="ECO:0000313" key="6">
    <source>
        <dbReference type="EMBL" id="MZQ89193.1"/>
    </source>
</evidence>
<keyword evidence="4" id="KW-0804">Transcription</keyword>
<dbReference type="CDD" id="cd08432">
    <property type="entry name" value="PBP2_GcdR_TrpI_HvrB_AmpR_like"/>
    <property type="match status" value="1"/>
</dbReference>
<dbReference type="GO" id="GO:0043565">
    <property type="term" value="F:sequence-specific DNA binding"/>
    <property type="evidence" value="ECO:0007669"/>
    <property type="project" value="TreeGrafter"/>
</dbReference>
<dbReference type="InterPro" id="IPR036388">
    <property type="entry name" value="WH-like_DNA-bd_sf"/>
</dbReference>
<dbReference type="InterPro" id="IPR000847">
    <property type="entry name" value="LysR_HTH_N"/>
</dbReference>
<dbReference type="EMBL" id="WWNR01000004">
    <property type="protein sequence ID" value="MZQ89193.1"/>
    <property type="molecule type" value="Genomic_DNA"/>
</dbReference>
<dbReference type="Pfam" id="PF03466">
    <property type="entry name" value="LysR_substrate"/>
    <property type="match status" value="1"/>
</dbReference>
<evidence type="ECO:0000256" key="3">
    <source>
        <dbReference type="ARBA" id="ARBA00023125"/>
    </source>
</evidence>
<dbReference type="InterPro" id="IPR005119">
    <property type="entry name" value="LysR_subst-bd"/>
</dbReference>
<evidence type="ECO:0000313" key="7">
    <source>
        <dbReference type="Proteomes" id="UP000477083"/>
    </source>
</evidence>
<dbReference type="FunFam" id="1.10.10.10:FF:000001">
    <property type="entry name" value="LysR family transcriptional regulator"/>
    <property type="match status" value="1"/>
</dbReference>
<dbReference type="OrthoDB" id="9804958at2"/>
<dbReference type="Pfam" id="PF00126">
    <property type="entry name" value="HTH_1"/>
    <property type="match status" value="1"/>
</dbReference>
<dbReference type="Proteomes" id="UP000477083">
    <property type="component" value="Unassembled WGS sequence"/>
</dbReference>
<dbReference type="PANTHER" id="PTHR30537">
    <property type="entry name" value="HTH-TYPE TRANSCRIPTIONAL REGULATOR"/>
    <property type="match status" value="1"/>
</dbReference>
<evidence type="ECO:0000256" key="1">
    <source>
        <dbReference type="ARBA" id="ARBA00009437"/>
    </source>
</evidence>
<dbReference type="PROSITE" id="PS50931">
    <property type="entry name" value="HTH_LYSR"/>
    <property type="match status" value="1"/>
</dbReference>
<evidence type="ECO:0000256" key="2">
    <source>
        <dbReference type="ARBA" id="ARBA00023015"/>
    </source>
</evidence>
<dbReference type="RefSeq" id="WP_161345508.1">
    <property type="nucleotide sequence ID" value="NZ_BMGW01000004.1"/>
</dbReference>
<reference evidence="6 7" key="1">
    <citation type="submission" date="2020-01" db="EMBL/GenBank/DDBJ databases">
        <title>Frigidibacter albus SP32T (=CGMCC 1.13995T).</title>
        <authorList>
            <person name="Liao X."/>
        </authorList>
    </citation>
    <scope>NUCLEOTIDE SEQUENCE [LARGE SCALE GENOMIC DNA]</scope>
    <source>
        <strain evidence="6 7">SP32</strain>
    </source>
</reference>